<gene>
    <name evidence="3" type="ORF">GGR27_002254</name>
</gene>
<dbReference type="InterPro" id="IPR025665">
    <property type="entry name" value="Beta-barrel_OMP_2"/>
</dbReference>
<protein>
    <recommendedName>
        <fullName evidence="2">Outer membrane protein beta-barrel domain-containing protein</fullName>
    </recommendedName>
</protein>
<feature type="signal peptide" evidence="1">
    <location>
        <begin position="1"/>
        <end position="19"/>
    </location>
</feature>
<dbReference type="Pfam" id="PF13568">
    <property type="entry name" value="OMP_b-brl_2"/>
    <property type="match status" value="1"/>
</dbReference>
<accession>A0ABX0XCV6</accession>
<proteinExistence type="predicted"/>
<keyword evidence="4" id="KW-1185">Reference proteome</keyword>
<dbReference type="RefSeq" id="WP_168037508.1">
    <property type="nucleotide sequence ID" value="NZ_JAATJH010000003.1"/>
</dbReference>
<name>A0ABX0XCV6_9BACT</name>
<keyword evidence="1" id="KW-0732">Signal</keyword>
<evidence type="ECO:0000313" key="3">
    <source>
        <dbReference type="EMBL" id="NJC26744.1"/>
    </source>
</evidence>
<organism evidence="3 4">
    <name type="scientific">Neolewinella antarctica</name>
    <dbReference type="NCBI Taxonomy" id="442734"/>
    <lineage>
        <taxon>Bacteria</taxon>
        <taxon>Pseudomonadati</taxon>
        <taxon>Bacteroidota</taxon>
        <taxon>Saprospiria</taxon>
        <taxon>Saprospirales</taxon>
        <taxon>Lewinellaceae</taxon>
        <taxon>Neolewinella</taxon>
    </lineage>
</organism>
<dbReference type="EMBL" id="JAATJH010000003">
    <property type="protein sequence ID" value="NJC26744.1"/>
    <property type="molecule type" value="Genomic_DNA"/>
</dbReference>
<reference evidence="3 4" key="1">
    <citation type="submission" date="2020-03" db="EMBL/GenBank/DDBJ databases">
        <title>Genomic Encyclopedia of Type Strains, Phase IV (KMG-IV): sequencing the most valuable type-strain genomes for metagenomic binning, comparative biology and taxonomic classification.</title>
        <authorList>
            <person name="Goeker M."/>
        </authorList>
    </citation>
    <scope>NUCLEOTIDE SEQUENCE [LARGE SCALE GENOMIC DNA]</scope>
    <source>
        <strain evidence="3 4">DSM 105096</strain>
    </source>
</reference>
<comment type="caution">
    <text evidence="3">The sequence shown here is derived from an EMBL/GenBank/DDBJ whole genome shotgun (WGS) entry which is preliminary data.</text>
</comment>
<feature type="domain" description="Outer membrane protein beta-barrel" evidence="2">
    <location>
        <begin position="27"/>
        <end position="160"/>
    </location>
</feature>
<feature type="chain" id="PRO_5046835967" description="Outer membrane protein beta-barrel domain-containing protein" evidence="1">
    <location>
        <begin position="20"/>
        <end position="234"/>
    </location>
</feature>
<evidence type="ECO:0000259" key="2">
    <source>
        <dbReference type="Pfam" id="PF13568"/>
    </source>
</evidence>
<sequence length="234" mass="26719">MRYFLLSILLCVCVPGLFAQDVIEQGYGIELAPHYGSRRISAGSGFPFTELERQDSLETGTAGYGIGIVYTSRVNKIGFTTGLRYLETGYDVDLQSDQRPGSGRTFSQKVRARYLSVPFELNFYQDITEKDRMFFTLGVAGHLHLGTSINQTNFQDGDRVDEQQLANDPDQSFRSPVFSINTAVGFDRKFNDRWSLRVEPFFQFFLQGNVKSNFDQTNRNYYQLGTRVLVRRGF</sequence>
<dbReference type="Proteomes" id="UP000770785">
    <property type="component" value="Unassembled WGS sequence"/>
</dbReference>
<evidence type="ECO:0000256" key="1">
    <source>
        <dbReference type="SAM" id="SignalP"/>
    </source>
</evidence>
<evidence type="ECO:0000313" key="4">
    <source>
        <dbReference type="Proteomes" id="UP000770785"/>
    </source>
</evidence>